<organism evidence="1 2">
    <name type="scientific">Dibothriocephalus latus</name>
    <name type="common">Fish tapeworm</name>
    <name type="synonym">Diphyllobothrium latum</name>
    <dbReference type="NCBI Taxonomy" id="60516"/>
    <lineage>
        <taxon>Eukaryota</taxon>
        <taxon>Metazoa</taxon>
        <taxon>Spiralia</taxon>
        <taxon>Lophotrochozoa</taxon>
        <taxon>Platyhelminthes</taxon>
        <taxon>Cestoda</taxon>
        <taxon>Eucestoda</taxon>
        <taxon>Diphyllobothriidea</taxon>
        <taxon>Diphyllobothriidae</taxon>
        <taxon>Dibothriocephalus</taxon>
    </lineage>
</organism>
<dbReference type="EMBL" id="UYRU01118722">
    <property type="protein sequence ID" value="VDN45748.1"/>
    <property type="molecule type" value="Genomic_DNA"/>
</dbReference>
<sequence>MYHPFITQEVSCVNSPSIFRRPGFKLDRAELVGRAKSLLLQAAGLSNDLGPDALISDELVAACACLLLLIGVC</sequence>
<protein>
    <submittedName>
        <fullName evidence="1">Uncharacterized protein</fullName>
    </submittedName>
</protein>
<proteinExistence type="predicted"/>
<evidence type="ECO:0000313" key="2">
    <source>
        <dbReference type="Proteomes" id="UP000281553"/>
    </source>
</evidence>
<keyword evidence="2" id="KW-1185">Reference proteome</keyword>
<gene>
    <name evidence="1" type="ORF">DILT_LOCUS19692</name>
</gene>
<evidence type="ECO:0000313" key="1">
    <source>
        <dbReference type="EMBL" id="VDN45748.1"/>
    </source>
</evidence>
<name>A0A3P7P9R0_DIBLA</name>
<dbReference type="AlphaFoldDB" id="A0A3P7P9R0"/>
<dbReference type="Proteomes" id="UP000281553">
    <property type="component" value="Unassembled WGS sequence"/>
</dbReference>
<accession>A0A3P7P9R0</accession>
<reference evidence="1 2" key="1">
    <citation type="submission" date="2018-11" db="EMBL/GenBank/DDBJ databases">
        <authorList>
            <consortium name="Pathogen Informatics"/>
        </authorList>
    </citation>
    <scope>NUCLEOTIDE SEQUENCE [LARGE SCALE GENOMIC DNA]</scope>
</reference>